<dbReference type="AlphaFoldDB" id="A0A6A1W2J9"/>
<accession>A0A6A1W2J9</accession>
<keyword evidence="2" id="KW-1185">Reference proteome</keyword>
<evidence type="ECO:0000313" key="1">
    <source>
        <dbReference type="EMBL" id="KAB1219113.1"/>
    </source>
</evidence>
<gene>
    <name evidence="1" type="ORF">CJ030_MR3G008420</name>
</gene>
<evidence type="ECO:0000313" key="2">
    <source>
        <dbReference type="Proteomes" id="UP000516437"/>
    </source>
</evidence>
<reference evidence="1 2" key="1">
    <citation type="journal article" date="2019" name="Plant Biotechnol. J.">
        <title>The red bayberry genome and genetic basis of sex determination.</title>
        <authorList>
            <person name="Jia H.M."/>
            <person name="Jia H.J."/>
            <person name="Cai Q.L."/>
            <person name="Wang Y."/>
            <person name="Zhao H.B."/>
            <person name="Yang W.F."/>
            <person name="Wang G.Y."/>
            <person name="Li Y.H."/>
            <person name="Zhan D.L."/>
            <person name="Shen Y.T."/>
            <person name="Niu Q.F."/>
            <person name="Chang L."/>
            <person name="Qiu J."/>
            <person name="Zhao L."/>
            <person name="Xie H.B."/>
            <person name="Fu W.Y."/>
            <person name="Jin J."/>
            <person name="Li X.W."/>
            <person name="Jiao Y."/>
            <person name="Zhou C.C."/>
            <person name="Tu T."/>
            <person name="Chai C.Y."/>
            <person name="Gao J.L."/>
            <person name="Fan L.J."/>
            <person name="van de Weg E."/>
            <person name="Wang J.Y."/>
            <person name="Gao Z.S."/>
        </authorList>
    </citation>
    <scope>NUCLEOTIDE SEQUENCE [LARGE SCALE GENOMIC DNA]</scope>
    <source>
        <tissue evidence="1">Leaves</tissue>
    </source>
</reference>
<organism evidence="1 2">
    <name type="scientific">Morella rubra</name>
    <name type="common">Chinese bayberry</name>
    <dbReference type="NCBI Taxonomy" id="262757"/>
    <lineage>
        <taxon>Eukaryota</taxon>
        <taxon>Viridiplantae</taxon>
        <taxon>Streptophyta</taxon>
        <taxon>Embryophyta</taxon>
        <taxon>Tracheophyta</taxon>
        <taxon>Spermatophyta</taxon>
        <taxon>Magnoliopsida</taxon>
        <taxon>eudicotyledons</taxon>
        <taxon>Gunneridae</taxon>
        <taxon>Pentapetalae</taxon>
        <taxon>rosids</taxon>
        <taxon>fabids</taxon>
        <taxon>Fagales</taxon>
        <taxon>Myricaceae</taxon>
        <taxon>Morella</taxon>
    </lineage>
</organism>
<dbReference type="EMBL" id="RXIC02000021">
    <property type="protein sequence ID" value="KAB1219113.1"/>
    <property type="molecule type" value="Genomic_DNA"/>
</dbReference>
<dbReference type="Proteomes" id="UP000516437">
    <property type="component" value="Chromosome 3"/>
</dbReference>
<proteinExistence type="predicted"/>
<name>A0A6A1W2J9_9ROSI</name>
<sequence>MDIVSVIRNALKAAFLDIIAELGCESPGIVIAAAKVTVVMSAADHYQMGFCCFLRPRRDGPFVGSLVLLLWYHLDQCATPVEIAQD</sequence>
<protein>
    <submittedName>
        <fullName evidence="1">Uncharacterized protein</fullName>
    </submittedName>
</protein>
<comment type="caution">
    <text evidence="1">The sequence shown here is derived from an EMBL/GenBank/DDBJ whole genome shotgun (WGS) entry which is preliminary data.</text>
</comment>